<dbReference type="AlphaFoldDB" id="A0A081RTR3"/>
<name>A0A081RTR3_PHOTE</name>
<dbReference type="EMBL" id="JGVH01000059">
    <property type="protein sequence ID" value="KER02066.1"/>
    <property type="molecule type" value="Genomic_DNA"/>
</dbReference>
<evidence type="ECO:0000313" key="8">
    <source>
        <dbReference type="EMBL" id="KER02066.1"/>
    </source>
</evidence>
<evidence type="ECO:0000256" key="5">
    <source>
        <dbReference type="ARBA" id="ARBA00023136"/>
    </source>
</evidence>
<evidence type="ECO:0000256" key="3">
    <source>
        <dbReference type="ARBA" id="ARBA00022692"/>
    </source>
</evidence>
<dbReference type="PANTHER" id="PTHR33885:SF3">
    <property type="entry name" value="PHAGE SHOCK PROTEIN C"/>
    <property type="match status" value="1"/>
</dbReference>
<evidence type="ECO:0000259" key="7">
    <source>
        <dbReference type="Pfam" id="PF04024"/>
    </source>
</evidence>
<keyword evidence="2" id="KW-1003">Cell membrane</keyword>
<dbReference type="InterPro" id="IPR052027">
    <property type="entry name" value="PspC"/>
</dbReference>
<keyword evidence="3 6" id="KW-0812">Transmembrane</keyword>
<organism evidence="8 9">
    <name type="scientific">Photorhabdus temperata subsp. temperata Meg1</name>
    <dbReference type="NCBI Taxonomy" id="1393735"/>
    <lineage>
        <taxon>Bacteria</taxon>
        <taxon>Pseudomonadati</taxon>
        <taxon>Pseudomonadota</taxon>
        <taxon>Gammaproteobacteria</taxon>
        <taxon>Enterobacterales</taxon>
        <taxon>Morganellaceae</taxon>
        <taxon>Photorhabdus</taxon>
    </lineage>
</organism>
<evidence type="ECO:0000313" key="9">
    <source>
        <dbReference type="Proteomes" id="UP000028002"/>
    </source>
</evidence>
<comment type="caution">
    <text evidence="8">The sequence shown here is derived from an EMBL/GenBank/DDBJ whole genome shotgun (WGS) entry which is preliminary data.</text>
</comment>
<evidence type="ECO:0000256" key="4">
    <source>
        <dbReference type="ARBA" id="ARBA00022989"/>
    </source>
</evidence>
<comment type="subcellular location">
    <subcellularLocation>
        <location evidence="1">Cell membrane</location>
        <topology evidence="1">Single-pass membrane protein</topology>
    </subcellularLocation>
</comment>
<feature type="domain" description="Phage shock protein PspC N-terminal" evidence="7">
    <location>
        <begin position="7"/>
        <end position="65"/>
    </location>
</feature>
<dbReference type="Proteomes" id="UP000028002">
    <property type="component" value="Unassembled WGS sequence"/>
</dbReference>
<dbReference type="NCBIfam" id="TIGR02978">
    <property type="entry name" value="phageshock_pspC"/>
    <property type="match status" value="1"/>
</dbReference>
<evidence type="ECO:0000256" key="1">
    <source>
        <dbReference type="ARBA" id="ARBA00004162"/>
    </source>
</evidence>
<dbReference type="GO" id="GO:0005886">
    <property type="term" value="C:plasma membrane"/>
    <property type="evidence" value="ECO:0007669"/>
    <property type="project" value="UniProtKB-SubCell"/>
</dbReference>
<protein>
    <submittedName>
        <fullName evidence="8">Phage shock protein C (PspC) family protein</fullName>
    </submittedName>
</protein>
<gene>
    <name evidence="8" type="ORF">MEG1DRAFT_03279</name>
</gene>
<dbReference type="InterPro" id="IPR014320">
    <property type="entry name" value="Phageshock_PspC"/>
</dbReference>
<evidence type="ECO:0000256" key="2">
    <source>
        <dbReference type="ARBA" id="ARBA00022475"/>
    </source>
</evidence>
<feature type="transmembrane region" description="Helical" evidence="6">
    <location>
        <begin position="21"/>
        <end position="38"/>
    </location>
</feature>
<accession>A0A081RTR3</accession>
<dbReference type="RefSeq" id="WP_036840480.1">
    <property type="nucleotide sequence ID" value="NZ_CAWLUD010000059.1"/>
</dbReference>
<dbReference type="InterPro" id="IPR007168">
    <property type="entry name" value="Phageshock_PspC_N"/>
</dbReference>
<feature type="transmembrane region" description="Helical" evidence="6">
    <location>
        <begin position="44"/>
        <end position="63"/>
    </location>
</feature>
<keyword evidence="4 6" id="KW-1133">Transmembrane helix</keyword>
<dbReference type="Pfam" id="PF04024">
    <property type="entry name" value="PspC"/>
    <property type="match status" value="1"/>
</dbReference>
<proteinExistence type="predicted"/>
<evidence type="ECO:0000256" key="6">
    <source>
        <dbReference type="SAM" id="Phobius"/>
    </source>
</evidence>
<dbReference type="PATRIC" id="fig|1393735.3.peg.3348"/>
<dbReference type="NCBIfam" id="NF007973">
    <property type="entry name" value="PRK10697.1"/>
    <property type="match status" value="1"/>
</dbReference>
<reference evidence="8 9" key="1">
    <citation type="submission" date="2014-03" db="EMBL/GenBank/DDBJ databases">
        <title>Draft Genome of Photorhabdus temperata Meg1.</title>
        <authorList>
            <person name="Hurst S.G.IV."/>
            <person name="Morris K."/>
            <person name="Thomas K."/>
            <person name="Tisa L.S."/>
        </authorList>
    </citation>
    <scope>NUCLEOTIDE SEQUENCE [LARGE SCALE GENOMIC DNA]</scope>
    <source>
        <strain evidence="8 9">Meg1</strain>
    </source>
</reference>
<sequence>MSNYNRRKLYRIPEKGKIKGVCAGLAYYFGVPVGLIRAMAILSLFFGLFGLVVIAYIVLVFVLDPAPVSYTEEAGFSVQKLLNEADYQLKAGELRLRQMERYITSETFSVRSRFRQL</sequence>
<dbReference type="PANTHER" id="PTHR33885">
    <property type="entry name" value="PHAGE SHOCK PROTEIN C"/>
    <property type="match status" value="1"/>
</dbReference>
<keyword evidence="5 6" id="KW-0472">Membrane</keyword>